<reference evidence="3" key="2">
    <citation type="journal article" date="2021" name="Sci. Rep.">
        <title>The distribution of antibiotic resistance genes in chicken gut microbiota commensals.</title>
        <authorList>
            <person name="Juricova H."/>
            <person name="Matiasovicova J."/>
            <person name="Kubasova T."/>
            <person name="Cejkova D."/>
            <person name="Rychlik I."/>
        </authorList>
    </citation>
    <scope>NUCLEOTIDE SEQUENCE</scope>
    <source>
        <strain evidence="3">An559</strain>
    </source>
</reference>
<comment type="caution">
    <text evidence="2">Once thought to be involved in copper homeostasis, experiments in E.coli have shown this is not the case.</text>
</comment>
<evidence type="ECO:0000313" key="3">
    <source>
        <dbReference type="EMBL" id="MBM6919736.1"/>
    </source>
</evidence>
<dbReference type="PANTHER" id="PTHR12598">
    <property type="entry name" value="COPPER HOMEOSTASIS PROTEIN CUTC"/>
    <property type="match status" value="1"/>
</dbReference>
<dbReference type="HAMAP" id="MF_00795">
    <property type="entry name" value="CutC"/>
    <property type="match status" value="1"/>
</dbReference>
<comment type="caution">
    <text evidence="3">The sequence shown here is derived from an EMBL/GenBank/DDBJ whole genome shotgun (WGS) entry which is preliminary data.</text>
</comment>
<evidence type="ECO:0000313" key="4">
    <source>
        <dbReference type="Proteomes" id="UP000774750"/>
    </source>
</evidence>
<name>A0A939BDC7_9FIRM</name>
<reference evidence="3" key="1">
    <citation type="submission" date="2020-08" db="EMBL/GenBank/DDBJ databases">
        <authorList>
            <person name="Cejkova D."/>
            <person name="Kubasova T."/>
            <person name="Jahodarova E."/>
            <person name="Rychlik I."/>
        </authorList>
    </citation>
    <scope>NUCLEOTIDE SEQUENCE</scope>
    <source>
        <strain evidence="3">An559</strain>
    </source>
</reference>
<comment type="similarity">
    <text evidence="1 2">Belongs to the CutC family.</text>
</comment>
<dbReference type="Proteomes" id="UP000774750">
    <property type="component" value="Unassembled WGS sequence"/>
</dbReference>
<dbReference type="EMBL" id="JACJKY010000001">
    <property type="protein sequence ID" value="MBM6919736.1"/>
    <property type="molecule type" value="Genomic_DNA"/>
</dbReference>
<evidence type="ECO:0000256" key="1">
    <source>
        <dbReference type="ARBA" id="ARBA00007768"/>
    </source>
</evidence>
<dbReference type="InterPro" id="IPR005627">
    <property type="entry name" value="CutC-like"/>
</dbReference>
<evidence type="ECO:0000256" key="2">
    <source>
        <dbReference type="HAMAP-Rule" id="MF_00795"/>
    </source>
</evidence>
<dbReference type="GO" id="GO:0005507">
    <property type="term" value="F:copper ion binding"/>
    <property type="evidence" value="ECO:0007669"/>
    <property type="project" value="TreeGrafter"/>
</dbReference>
<dbReference type="GO" id="GO:0005737">
    <property type="term" value="C:cytoplasm"/>
    <property type="evidence" value="ECO:0007669"/>
    <property type="project" value="UniProtKB-SubCell"/>
</dbReference>
<dbReference type="AlphaFoldDB" id="A0A939BDC7"/>
<keyword evidence="2" id="KW-0963">Cytoplasm</keyword>
<dbReference type="Pfam" id="PF03932">
    <property type="entry name" value="CutC"/>
    <property type="match status" value="1"/>
</dbReference>
<organism evidence="3 4">
    <name type="scientific">Merdimmobilis hominis</name>
    <dbReference type="NCBI Taxonomy" id="2897707"/>
    <lineage>
        <taxon>Bacteria</taxon>
        <taxon>Bacillati</taxon>
        <taxon>Bacillota</taxon>
        <taxon>Clostridia</taxon>
        <taxon>Eubacteriales</taxon>
        <taxon>Oscillospiraceae</taxon>
        <taxon>Merdimmobilis</taxon>
    </lineage>
</organism>
<comment type="subcellular location">
    <subcellularLocation>
        <location evidence="2">Cytoplasm</location>
    </subcellularLocation>
</comment>
<dbReference type="Gene3D" id="3.20.20.380">
    <property type="entry name" value="Copper homeostasis (CutC) domain"/>
    <property type="match status" value="1"/>
</dbReference>
<keyword evidence="4" id="KW-1185">Reference proteome</keyword>
<protein>
    <recommendedName>
        <fullName evidence="2">PF03932 family protein CutC</fullName>
    </recommendedName>
</protein>
<accession>A0A939BDC7</accession>
<dbReference type="RefSeq" id="WP_204443800.1">
    <property type="nucleotide sequence ID" value="NZ_JACJKY010000001.1"/>
</dbReference>
<sequence length="248" mass="26937">MKRLIEICCCSVDDAITAARNGADRIELNTSIECGGLTPSIGMLETVKAHVSTPVIAMIRPRTGGFCYTSFEFESMKRDAQRLIDCGADGIAVGILKEDGTFDLERMKEMVNIAKGQGREVVCHRAFDVSADLAVSAQQMIDLGVTRILTSGGCARCLEGGLEQINALYRQFGNQIEWLACGSIRPNNLAEILAQTDVRQFHMAPMMTVADQSMSGKTIRFNGTPEESSYRTIDPDMVQAACKIAAQG</sequence>
<dbReference type="PANTHER" id="PTHR12598:SF0">
    <property type="entry name" value="COPPER HOMEOSTASIS PROTEIN CUTC HOMOLOG"/>
    <property type="match status" value="1"/>
</dbReference>
<gene>
    <name evidence="2" type="primary">cutC</name>
    <name evidence="3" type="ORF">H6A12_00950</name>
</gene>
<proteinExistence type="inferred from homology"/>
<dbReference type="SUPFAM" id="SSF110395">
    <property type="entry name" value="CutC-like"/>
    <property type="match status" value="1"/>
</dbReference>
<dbReference type="InterPro" id="IPR036822">
    <property type="entry name" value="CutC-like_dom_sf"/>
</dbReference>